<dbReference type="SMART" id="SM00028">
    <property type="entry name" value="TPR"/>
    <property type="match status" value="3"/>
</dbReference>
<evidence type="ECO:0000256" key="1">
    <source>
        <dbReference type="ARBA" id="ARBA00022737"/>
    </source>
</evidence>
<reference evidence="5 6" key="1">
    <citation type="journal article" date="2021" name="Nat. Plants">
        <title>The Taxus genome provides insights into paclitaxel biosynthesis.</title>
        <authorList>
            <person name="Xiong X."/>
            <person name="Gou J."/>
            <person name="Liao Q."/>
            <person name="Li Y."/>
            <person name="Zhou Q."/>
            <person name="Bi G."/>
            <person name="Li C."/>
            <person name="Du R."/>
            <person name="Wang X."/>
            <person name="Sun T."/>
            <person name="Guo L."/>
            <person name="Liang H."/>
            <person name="Lu P."/>
            <person name="Wu Y."/>
            <person name="Zhang Z."/>
            <person name="Ro D.K."/>
            <person name="Shang Y."/>
            <person name="Huang S."/>
            <person name="Yan J."/>
        </authorList>
    </citation>
    <scope>NUCLEOTIDE SEQUENCE [LARGE SCALE GENOMIC DNA]</scope>
    <source>
        <strain evidence="5">Ta-2019</strain>
    </source>
</reference>
<dbReference type="Proteomes" id="UP000824469">
    <property type="component" value="Unassembled WGS sequence"/>
</dbReference>
<dbReference type="InterPro" id="IPR019734">
    <property type="entry name" value="TPR_rpt"/>
</dbReference>
<comment type="caution">
    <text evidence="5">The sequence shown here is derived from an EMBL/GenBank/DDBJ whole genome shotgun (WGS) entry which is preliminary data.</text>
</comment>
<evidence type="ECO:0000259" key="4">
    <source>
        <dbReference type="Pfam" id="PF16669"/>
    </source>
</evidence>
<dbReference type="EMBL" id="JAHRHJ020000008">
    <property type="protein sequence ID" value="KAH9306671.1"/>
    <property type="molecule type" value="Genomic_DNA"/>
</dbReference>
<keyword evidence="1" id="KW-0677">Repeat</keyword>
<keyword evidence="6" id="KW-1185">Reference proteome</keyword>
<dbReference type="InterPro" id="IPR011990">
    <property type="entry name" value="TPR-like_helical_dom_sf"/>
</dbReference>
<dbReference type="InterPro" id="IPR013105">
    <property type="entry name" value="TPR_2"/>
</dbReference>
<dbReference type="AlphaFoldDB" id="A0AA38FMK9"/>
<feature type="domain" description="Tetratricopeptide repeat protein 5 OB fold" evidence="4">
    <location>
        <begin position="323"/>
        <end position="404"/>
    </location>
</feature>
<dbReference type="PROSITE" id="PS50005">
    <property type="entry name" value="TPR"/>
    <property type="match status" value="1"/>
</dbReference>
<dbReference type="PANTHER" id="PTHR26312">
    <property type="entry name" value="TETRATRICOPEPTIDE REPEAT PROTEIN 5"/>
    <property type="match status" value="1"/>
</dbReference>
<feature type="repeat" description="TPR" evidence="3">
    <location>
        <begin position="123"/>
        <end position="156"/>
    </location>
</feature>
<evidence type="ECO:0000256" key="2">
    <source>
        <dbReference type="ARBA" id="ARBA00022803"/>
    </source>
</evidence>
<sequence length="404" mass="45439">PKNLVRKAIWVYKMENSGSDRGSSGTADSSDPLDKASEAVEGLYTVRDTYFPKDPTDKKIRVHRDSNLALAILDSIPPEKRKQSSRRAVYEYLRGKVLDVSPDYCKEAEDHLSKAVKLDPSLADAWLCLGNCFWKKGDLAGAKNCFSLALKKGPNKKILRQLSMLERRLAQGTANEVDVVEESIQHAKKAVMLDVKDGQSWYALGNAYLSSFFLTGSWDQNKLFQSLKAYQNAEKDELANNNPDLYFNSAMANRYLENYERALSGFEAASLRDPGLNAEQEVQKLVRLLSKLEESSINKGQMKSKRYASLLSSLGNENIRLSLKPVPVQCLHEGLNRGLTVMGKVLLFIPHDNEVPLYYVVSDAKESCFILSIYGLRNGVIKESDTVTLLEPSYRDICVYWKDK</sequence>
<gene>
    <name evidence="5" type="ORF">KI387_011075</name>
</gene>
<accession>A0AA38FMK9</accession>
<dbReference type="SUPFAM" id="SSF48452">
    <property type="entry name" value="TPR-like"/>
    <property type="match status" value="1"/>
</dbReference>
<name>A0AA38FMK9_TAXCH</name>
<feature type="non-terminal residue" evidence="5">
    <location>
        <position position="404"/>
    </location>
</feature>
<dbReference type="Pfam" id="PF16669">
    <property type="entry name" value="TTC5_OB"/>
    <property type="match status" value="1"/>
</dbReference>
<dbReference type="PANTHER" id="PTHR26312:SF194">
    <property type="entry name" value="OS01G0506200 PROTEIN"/>
    <property type="match status" value="1"/>
</dbReference>
<dbReference type="OMA" id="DECKGYE"/>
<evidence type="ECO:0000256" key="3">
    <source>
        <dbReference type="PROSITE-ProRule" id="PRU00339"/>
    </source>
</evidence>
<dbReference type="Gene3D" id="1.25.40.10">
    <property type="entry name" value="Tetratricopeptide repeat domain"/>
    <property type="match status" value="1"/>
</dbReference>
<organism evidence="5 6">
    <name type="scientific">Taxus chinensis</name>
    <name type="common">Chinese yew</name>
    <name type="synonym">Taxus wallichiana var. chinensis</name>
    <dbReference type="NCBI Taxonomy" id="29808"/>
    <lineage>
        <taxon>Eukaryota</taxon>
        <taxon>Viridiplantae</taxon>
        <taxon>Streptophyta</taxon>
        <taxon>Embryophyta</taxon>
        <taxon>Tracheophyta</taxon>
        <taxon>Spermatophyta</taxon>
        <taxon>Pinopsida</taxon>
        <taxon>Pinidae</taxon>
        <taxon>Conifers II</taxon>
        <taxon>Cupressales</taxon>
        <taxon>Taxaceae</taxon>
        <taxon>Taxus</taxon>
    </lineage>
</organism>
<dbReference type="InterPro" id="IPR032076">
    <property type="entry name" value="TTC5_OB"/>
</dbReference>
<evidence type="ECO:0000313" key="5">
    <source>
        <dbReference type="EMBL" id="KAH9306671.1"/>
    </source>
</evidence>
<dbReference type="Pfam" id="PF07719">
    <property type="entry name" value="TPR_2"/>
    <property type="match status" value="1"/>
</dbReference>
<keyword evidence="2 3" id="KW-0802">TPR repeat</keyword>
<proteinExistence type="predicted"/>
<feature type="non-terminal residue" evidence="5">
    <location>
        <position position="1"/>
    </location>
</feature>
<protein>
    <recommendedName>
        <fullName evidence="4">Tetratricopeptide repeat protein 5 OB fold domain-containing protein</fullName>
    </recommendedName>
</protein>
<evidence type="ECO:0000313" key="6">
    <source>
        <dbReference type="Proteomes" id="UP000824469"/>
    </source>
</evidence>